<evidence type="ECO:0000256" key="5">
    <source>
        <dbReference type="ARBA" id="ARBA00022741"/>
    </source>
</evidence>
<feature type="transmembrane region" description="Helical" evidence="9">
    <location>
        <begin position="24"/>
        <end position="43"/>
    </location>
</feature>
<organism evidence="11 12">
    <name type="scientific">Anaeromicropila herbilytica</name>
    <dbReference type="NCBI Taxonomy" id="2785025"/>
    <lineage>
        <taxon>Bacteria</taxon>
        <taxon>Bacillati</taxon>
        <taxon>Bacillota</taxon>
        <taxon>Clostridia</taxon>
        <taxon>Lachnospirales</taxon>
        <taxon>Lachnospiraceae</taxon>
        <taxon>Anaeromicropila</taxon>
    </lineage>
</organism>
<dbReference type="InterPro" id="IPR005702">
    <property type="entry name" value="Wzc-like_C"/>
</dbReference>
<accession>A0A7R7IBN8</accession>
<dbReference type="AlphaFoldDB" id="A0A7R7IBN8"/>
<dbReference type="Proteomes" id="UP000595897">
    <property type="component" value="Chromosome"/>
</dbReference>
<evidence type="ECO:0000256" key="7">
    <source>
        <dbReference type="ARBA" id="ARBA00022989"/>
    </source>
</evidence>
<keyword evidence="3" id="KW-1003">Cell membrane</keyword>
<dbReference type="PANTHER" id="PTHR32309">
    <property type="entry name" value="TYROSINE-PROTEIN KINASE"/>
    <property type="match status" value="1"/>
</dbReference>
<feature type="transmembrane region" description="Helical" evidence="9">
    <location>
        <begin position="183"/>
        <end position="205"/>
    </location>
</feature>
<evidence type="ECO:0000313" key="12">
    <source>
        <dbReference type="Proteomes" id="UP000595897"/>
    </source>
</evidence>
<keyword evidence="6" id="KW-0067">ATP-binding</keyword>
<evidence type="ECO:0000256" key="1">
    <source>
        <dbReference type="ARBA" id="ARBA00004651"/>
    </source>
</evidence>
<keyword evidence="4 9" id="KW-0812">Transmembrane</keyword>
<dbReference type="GO" id="GO:0004713">
    <property type="term" value="F:protein tyrosine kinase activity"/>
    <property type="evidence" value="ECO:0007669"/>
    <property type="project" value="TreeGrafter"/>
</dbReference>
<dbReference type="GO" id="GO:0005886">
    <property type="term" value="C:plasma membrane"/>
    <property type="evidence" value="ECO:0007669"/>
    <property type="project" value="UniProtKB-SubCell"/>
</dbReference>
<dbReference type="Gene3D" id="3.40.50.300">
    <property type="entry name" value="P-loop containing nucleotide triphosphate hydrolases"/>
    <property type="match status" value="1"/>
</dbReference>
<dbReference type="NCBIfam" id="TIGR01007">
    <property type="entry name" value="eps_fam"/>
    <property type="match status" value="1"/>
</dbReference>
<dbReference type="InterPro" id="IPR027417">
    <property type="entry name" value="P-loop_NTPase"/>
</dbReference>
<dbReference type="InterPro" id="IPR050445">
    <property type="entry name" value="Bact_polysacc_biosynth/exp"/>
</dbReference>
<sequence>MFETLLTNFYFDKIIQIIKNKLKYIILISILFALAGGAYGTYYKSSTYVGQISFYVYSNKDYISDSSVNINSLDFTQAKNLVSSYMQILRSNTFLERVQKELGISYSVDYLRSNISAVSIEDTAVFSVNVYNPNPEDAMNIANAIGELAPNEIIRIVKSGGIEVLDKAELPTVPYQSTSVTKLILIGALGGLVLAFVLFLSFGLLDTTIQKRKDIEDIFKIPILGDVPLMIASSKKHEINKILSLDSPFGLREAYNNIRANLRLTGNLKRCPVYAITSADSAEGKTLNAVNIAISYTQIDKKVLLIDADMRKRSMSTMLDIDESDGLSEYLAGIVDTQPIIQYLDNLFVISAGMMPPNPADLLSSSRWNELLEYCKKEFDVIFIDLPPVGIVSDALLLSNSTTAYLLITREKVSKFDREKKVVLQLEALKANICGFIYNGISMKSKDYTYNKYGKDYFG</sequence>
<keyword evidence="7 9" id="KW-1133">Transmembrane helix</keyword>
<dbReference type="PANTHER" id="PTHR32309:SF13">
    <property type="entry name" value="FERRIC ENTEROBACTIN TRANSPORT PROTEIN FEPE"/>
    <property type="match status" value="1"/>
</dbReference>
<comment type="subcellular location">
    <subcellularLocation>
        <location evidence="1">Cell membrane</location>
        <topology evidence="1">Multi-pass membrane protein</topology>
    </subcellularLocation>
</comment>
<keyword evidence="8 9" id="KW-0472">Membrane</keyword>
<protein>
    <submittedName>
        <fullName evidence="11">Chromosome partitioning protein</fullName>
    </submittedName>
</protein>
<comment type="similarity">
    <text evidence="2">Belongs to the CpsC/CapA family.</text>
</comment>
<dbReference type="Pfam" id="PF10609">
    <property type="entry name" value="ParA"/>
    <property type="match status" value="1"/>
</dbReference>
<dbReference type="EMBL" id="AP024169">
    <property type="protein sequence ID" value="BCN29014.1"/>
    <property type="molecule type" value="Genomic_DNA"/>
</dbReference>
<evidence type="ECO:0000256" key="9">
    <source>
        <dbReference type="SAM" id="Phobius"/>
    </source>
</evidence>
<reference evidence="11 12" key="1">
    <citation type="submission" date="2020-11" db="EMBL/GenBank/DDBJ databases">
        <title>Draft genome sequencing of a Lachnospiraceae strain isolated from anoxic soil subjected to BSD treatment.</title>
        <authorList>
            <person name="Uek A."/>
            <person name="Tonouchi A."/>
        </authorList>
    </citation>
    <scope>NUCLEOTIDE SEQUENCE [LARGE SCALE GENOMIC DNA]</scope>
    <source>
        <strain evidence="11 12">TB5</strain>
    </source>
</reference>
<dbReference type="GO" id="GO:0005524">
    <property type="term" value="F:ATP binding"/>
    <property type="evidence" value="ECO:0007669"/>
    <property type="project" value="UniProtKB-KW"/>
</dbReference>
<evidence type="ECO:0000256" key="2">
    <source>
        <dbReference type="ARBA" id="ARBA00006683"/>
    </source>
</evidence>
<keyword evidence="12" id="KW-1185">Reference proteome</keyword>
<evidence type="ECO:0000256" key="4">
    <source>
        <dbReference type="ARBA" id="ARBA00022692"/>
    </source>
</evidence>
<dbReference type="SUPFAM" id="SSF52540">
    <property type="entry name" value="P-loop containing nucleoside triphosphate hydrolases"/>
    <property type="match status" value="1"/>
</dbReference>
<feature type="domain" description="Polysaccharide chain length determinant N-terminal" evidence="10">
    <location>
        <begin position="12"/>
        <end position="102"/>
    </location>
</feature>
<gene>
    <name evidence="11" type="ORF">bsdtb5_03090</name>
</gene>
<dbReference type="RefSeq" id="WP_271714313.1">
    <property type="nucleotide sequence ID" value="NZ_AP024169.1"/>
</dbReference>
<evidence type="ECO:0000256" key="8">
    <source>
        <dbReference type="ARBA" id="ARBA00023136"/>
    </source>
</evidence>
<evidence type="ECO:0000256" key="6">
    <source>
        <dbReference type="ARBA" id="ARBA00022840"/>
    </source>
</evidence>
<name>A0A7R7IBN8_9FIRM</name>
<dbReference type="Pfam" id="PF02706">
    <property type="entry name" value="Wzz"/>
    <property type="match status" value="1"/>
</dbReference>
<dbReference type="InterPro" id="IPR003856">
    <property type="entry name" value="LPS_length_determ_N"/>
</dbReference>
<evidence type="ECO:0000313" key="11">
    <source>
        <dbReference type="EMBL" id="BCN29014.1"/>
    </source>
</evidence>
<evidence type="ECO:0000259" key="10">
    <source>
        <dbReference type="Pfam" id="PF02706"/>
    </source>
</evidence>
<dbReference type="CDD" id="cd05387">
    <property type="entry name" value="BY-kinase"/>
    <property type="match status" value="1"/>
</dbReference>
<dbReference type="InterPro" id="IPR033756">
    <property type="entry name" value="YlxH/NBP35"/>
</dbReference>
<evidence type="ECO:0000256" key="3">
    <source>
        <dbReference type="ARBA" id="ARBA00022475"/>
    </source>
</evidence>
<proteinExistence type="inferred from homology"/>
<dbReference type="KEGG" id="ahb:bsdtb5_03090"/>
<keyword evidence="5" id="KW-0547">Nucleotide-binding</keyword>